<dbReference type="EC" id="2.7.11.1" evidence="3"/>
<feature type="binding site" evidence="12">
    <location>
        <position position="50"/>
    </location>
    <ligand>
        <name>ATP</name>
        <dbReference type="ChEBI" id="CHEBI:30616"/>
    </ligand>
</feature>
<comment type="similarity">
    <text evidence="2">Belongs to the protein kinase superfamily. CAMK Ser/Thr protein kinase family. SNF1 subfamily.</text>
</comment>
<dbReference type="Gene3D" id="3.30.310.80">
    <property type="entry name" value="Kinase associated domain 1, KA1"/>
    <property type="match status" value="1"/>
</dbReference>
<dbReference type="CDD" id="cd12195">
    <property type="entry name" value="CIPK_C"/>
    <property type="match status" value="1"/>
</dbReference>
<keyword evidence="8 12" id="KW-0067">ATP-binding</keyword>
<gene>
    <name evidence="17" type="primary">LOC111429818</name>
</gene>
<dbReference type="PANTHER" id="PTHR43895:SF91">
    <property type="entry name" value="CBL-INTERACTING SERINE_THREONINE-PROTEIN KINASE 6"/>
    <property type="match status" value="1"/>
</dbReference>
<dbReference type="InterPro" id="IPR004041">
    <property type="entry name" value="NAF_dom"/>
</dbReference>
<feature type="domain" description="Protein kinase" evidence="14">
    <location>
        <begin position="17"/>
        <end position="271"/>
    </location>
</feature>
<sequence length="430" mass="48606">MAEKDRDGHSGVLHGKYELGRLLGHGTFAKVYHARNLQTGTNMAMKVVGKEKVIKVGMMEQIKREISVMKMVKHPNIVELHEVMASKSKIYFAMELVRGGELFSKIARGRLREDVARVYFQQLISAIDFCHSRGVYHRDLKPENLLLDDDGNLKVTDFGLSAFSEHLKQDGLLHTTCGTPAYVAPEVIGKNGYNGAKADLWSCGVILYVLLAGFLPFQDDNIMAMYRKIYKGDFKCPPWFSSDARRLITKLLDPNPNTRITTSKIMESSWFRKSVPRTVKTKEEQEFDESTEKLKQSETLNAFHIISLSEGFDLSPLFEEKKREEKEELRFATTRPASSVISKLEEVAKAGKFSVKKSESRVRLQGQECGRKGKLAVAAEIFALTPSFLVVEVKKDHGDTLEYNQFCSKELRPALKDIVWTSPTENSMPA</sequence>
<dbReference type="InterPro" id="IPR018451">
    <property type="entry name" value="NAF/FISL_domain"/>
</dbReference>
<dbReference type="GO" id="GO:0007165">
    <property type="term" value="P:signal transduction"/>
    <property type="evidence" value="ECO:0007669"/>
    <property type="project" value="InterPro"/>
</dbReference>
<evidence type="ECO:0000313" key="17">
    <source>
        <dbReference type="RefSeq" id="XP_022921603.1"/>
    </source>
</evidence>
<dbReference type="InterPro" id="IPR017441">
    <property type="entry name" value="Protein_kinase_ATP_BS"/>
</dbReference>
<evidence type="ECO:0000256" key="8">
    <source>
        <dbReference type="ARBA" id="ARBA00022840"/>
    </source>
</evidence>
<dbReference type="KEGG" id="cmos:111429818"/>
<evidence type="ECO:0000256" key="5">
    <source>
        <dbReference type="ARBA" id="ARBA00022679"/>
    </source>
</evidence>
<evidence type="ECO:0000256" key="2">
    <source>
        <dbReference type="ARBA" id="ARBA00006234"/>
    </source>
</evidence>
<protein>
    <recommendedName>
        <fullName evidence="3">non-specific serine/threonine protein kinase</fullName>
        <ecNumber evidence="3">2.7.11.1</ecNumber>
    </recommendedName>
</protein>
<accession>A0A6J1E4C5</accession>
<dbReference type="AlphaFoldDB" id="A0A6J1E4C5"/>
<name>A0A6J1E4C5_CUCMO</name>
<feature type="domain" description="NAF" evidence="15">
    <location>
        <begin position="295"/>
        <end position="319"/>
    </location>
</feature>
<dbReference type="FunFam" id="1.10.510.10:FF:000653">
    <property type="entry name" value="Non-specific serine/threonine protein kinase"/>
    <property type="match status" value="1"/>
</dbReference>
<evidence type="ECO:0000256" key="1">
    <source>
        <dbReference type="ARBA" id="ARBA00001936"/>
    </source>
</evidence>
<dbReference type="SMART" id="SM00220">
    <property type="entry name" value="S_TKc"/>
    <property type="match status" value="1"/>
</dbReference>
<keyword evidence="9" id="KW-0464">Manganese</keyword>
<dbReference type="InterPro" id="IPR000719">
    <property type="entry name" value="Prot_kinase_dom"/>
</dbReference>
<evidence type="ECO:0000256" key="10">
    <source>
        <dbReference type="ARBA" id="ARBA00047899"/>
    </source>
</evidence>
<dbReference type="PROSITE" id="PS50816">
    <property type="entry name" value="NAF"/>
    <property type="match status" value="1"/>
</dbReference>
<evidence type="ECO:0000256" key="9">
    <source>
        <dbReference type="ARBA" id="ARBA00023211"/>
    </source>
</evidence>
<reference evidence="17" key="1">
    <citation type="submission" date="2025-08" db="UniProtKB">
        <authorList>
            <consortium name="RefSeq"/>
        </authorList>
    </citation>
    <scope>IDENTIFICATION</scope>
    <source>
        <tissue evidence="17">Young leaves</tissue>
    </source>
</reference>
<dbReference type="PROSITE" id="PS00108">
    <property type="entry name" value="PROTEIN_KINASE_ST"/>
    <property type="match status" value="1"/>
</dbReference>
<dbReference type="FunFam" id="3.30.310.80:FF:000005">
    <property type="entry name" value="Non-specific serine/threonine protein kinase"/>
    <property type="match status" value="1"/>
</dbReference>
<evidence type="ECO:0000259" key="14">
    <source>
        <dbReference type="PROSITE" id="PS50011"/>
    </source>
</evidence>
<dbReference type="CDD" id="cd14663">
    <property type="entry name" value="STKc_SnRK3"/>
    <property type="match status" value="1"/>
</dbReference>
<dbReference type="GO" id="GO:0004674">
    <property type="term" value="F:protein serine/threonine kinase activity"/>
    <property type="evidence" value="ECO:0007669"/>
    <property type="project" value="UniProtKB-KW"/>
</dbReference>
<evidence type="ECO:0000256" key="11">
    <source>
        <dbReference type="ARBA" id="ARBA00048679"/>
    </source>
</evidence>
<evidence type="ECO:0000256" key="12">
    <source>
        <dbReference type="PROSITE-ProRule" id="PRU10141"/>
    </source>
</evidence>
<dbReference type="SUPFAM" id="SSF56112">
    <property type="entry name" value="Protein kinase-like (PK-like)"/>
    <property type="match status" value="1"/>
</dbReference>
<dbReference type="Proteomes" id="UP000504609">
    <property type="component" value="Unplaced"/>
</dbReference>
<organism evidence="16 17">
    <name type="scientific">Cucurbita moschata</name>
    <name type="common">Winter crookneck squash</name>
    <name type="synonym">Cucurbita pepo var. moschata</name>
    <dbReference type="NCBI Taxonomy" id="3662"/>
    <lineage>
        <taxon>Eukaryota</taxon>
        <taxon>Viridiplantae</taxon>
        <taxon>Streptophyta</taxon>
        <taxon>Embryophyta</taxon>
        <taxon>Tracheophyta</taxon>
        <taxon>Spermatophyta</taxon>
        <taxon>Magnoliopsida</taxon>
        <taxon>eudicotyledons</taxon>
        <taxon>Gunneridae</taxon>
        <taxon>Pentapetalae</taxon>
        <taxon>rosids</taxon>
        <taxon>fabids</taxon>
        <taxon>Cucurbitales</taxon>
        <taxon>Cucurbitaceae</taxon>
        <taxon>Cucurbiteae</taxon>
        <taxon>Cucurbita</taxon>
    </lineage>
</organism>
<keyword evidence="7" id="KW-0418">Kinase</keyword>
<dbReference type="RefSeq" id="XP_022921603.1">
    <property type="nucleotide sequence ID" value="XM_023065835.1"/>
</dbReference>
<evidence type="ECO:0000256" key="3">
    <source>
        <dbReference type="ARBA" id="ARBA00012513"/>
    </source>
</evidence>
<evidence type="ECO:0000256" key="13">
    <source>
        <dbReference type="RuleBase" id="RU000304"/>
    </source>
</evidence>
<comment type="catalytic activity">
    <reaction evidence="10">
        <text>L-threonyl-[protein] + ATP = O-phospho-L-threonyl-[protein] + ADP + H(+)</text>
        <dbReference type="Rhea" id="RHEA:46608"/>
        <dbReference type="Rhea" id="RHEA-COMP:11060"/>
        <dbReference type="Rhea" id="RHEA-COMP:11605"/>
        <dbReference type="ChEBI" id="CHEBI:15378"/>
        <dbReference type="ChEBI" id="CHEBI:30013"/>
        <dbReference type="ChEBI" id="CHEBI:30616"/>
        <dbReference type="ChEBI" id="CHEBI:61977"/>
        <dbReference type="ChEBI" id="CHEBI:456216"/>
        <dbReference type="EC" id="2.7.11.1"/>
    </reaction>
</comment>
<keyword evidence="4 13" id="KW-0723">Serine/threonine-protein kinase</keyword>
<comment type="catalytic activity">
    <reaction evidence="11">
        <text>L-seryl-[protein] + ATP = O-phospho-L-seryl-[protein] + ADP + H(+)</text>
        <dbReference type="Rhea" id="RHEA:17989"/>
        <dbReference type="Rhea" id="RHEA-COMP:9863"/>
        <dbReference type="Rhea" id="RHEA-COMP:11604"/>
        <dbReference type="ChEBI" id="CHEBI:15378"/>
        <dbReference type="ChEBI" id="CHEBI:29999"/>
        <dbReference type="ChEBI" id="CHEBI:30616"/>
        <dbReference type="ChEBI" id="CHEBI:83421"/>
        <dbReference type="ChEBI" id="CHEBI:456216"/>
        <dbReference type="EC" id="2.7.11.1"/>
    </reaction>
</comment>
<dbReference type="GeneID" id="111429818"/>
<proteinExistence type="inferred from homology"/>
<evidence type="ECO:0000313" key="16">
    <source>
        <dbReference type="Proteomes" id="UP000504609"/>
    </source>
</evidence>
<dbReference type="GO" id="GO:0005524">
    <property type="term" value="F:ATP binding"/>
    <property type="evidence" value="ECO:0007669"/>
    <property type="project" value="UniProtKB-UniRule"/>
</dbReference>
<dbReference type="PROSITE" id="PS00107">
    <property type="entry name" value="PROTEIN_KINASE_ATP"/>
    <property type="match status" value="1"/>
</dbReference>
<keyword evidence="6 12" id="KW-0547">Nucleotide-binding</keyword>
<dbReference type="FunFam" id="3.30.200.20:FF:000096">
    <property type="entry name" value="Non-specific serine/threonine protein kinase"/>
    <property type="match status" value="1"/>
</dbReference>
<evidence type="ECO:0000256" key="4">
    <source>
        <dbReference type="ARBA" id="ARBA00022527"/>
    </source>
</evidence>
<evidence type="ECO:0000259" key="15">
    <source>
        <dbReference type="PROSITE" id="PS50816"/>
    </source>
</evidence>
<dbReference type="InterPro" id="IPR008271">
    <property type="entry name" value="Ser/Thr_kinase_AS"/>
</dbReference>
<dbReference type="Pfam" id="PF03822">
    <property type="entry name" value="NAF"/>
    <property type="match status" value="1"/>
</dbReference>
<dbReference type="InterPro" id="IPR011009">
    <property type="entry name" value="Kinase-like_dom_sf"/>
</dbReference>
<keyword evidence="5" id="KW-0808">Transferase</keyword>
<evidence type="ECO:0000256" key="6">
    <source>
        <dbReference type="ARBA" id="ARBA00022741"/>
    </source>
</evidence>
<comment type="cofactor">
    <cofactor evidence="1">
        <name>Mn(2+)</name>
        <dbReference type="ChEBI" id="CHEBI:29035"/>
    </cofactor>
</comment>
<dbReference type="PROSITE" id="PS50011">
    <property type="entry name" value="PROTEIN_KINASE_DOM"/>
    <property type="match status" value="1"/>
</dbReference>
<dbReference type="Gene3D" id="3.30.200.20">
    <property type="entry name" value="Phosphorylase Kinase, domain 1"/>
    <property type="match status" value="1"/>
</dbReference>
<dbReference type="Gene3D" id="1.10.510.10">
    <property type="entry name" value="Transferase(Phosphotransferase) domain 1"/>
    <property type="match status" value="1"/>
</dbReference>
<dbReference type="Pfam" id="PF00069">
    <property type="entry name" value="Pkinase"/>
    <property type="match status" value="1"/>
</dbReference>
<keyword evidence="16" id="KW-1185">Reference proteome</keyword>
<evidence type="ECO:0000256" key="7">
    <source>
        <dbReference type="ARBA" id="ARBA00022777"/>
    </source>
</evidence>
<dbReference type="PANTHER" id="PTHR43895">
    <property type="entry name" value="CALCIUM/CALMODULIN-DEPENDENT PROTEIN KINASE KINASE-RELATED"/>
    <property type="match status" value="1"/>
</dbReference>